<organism evidence="1 2">
    <name type="scientific">Bactrocera dorsalis</name>
    <name type="common">Oriental fruit fly</name>
    <name type="synonym">Dacus dorsalis</name>
    <dbReference type="NCBI Taxonomy" id="27457"/>
    <lineage>
        <taxon>Eukaryota</taxon>
        <taxon>Metazoa</taxon>
        <taxon>Ecdysozoa</taxon>
        <taxon>Arthropoda</taxon>
        <taxon>Hexapoda</taxon>
        <taxon>Insecta</taxon>
        <taxon>Pterygota</taxon>
        <taxon>Neoptera</taxon>
        <taxon>Endopterygota</taxon>
        <taxon>Diptera</taxon>
        <taxon>Brachycera</taxon>
        <taxon>Muscomorpha</taxon>
        <taxon>Tephritoidea</taxon>
        <taxon>Tephritidae</taxon>
        <taxon>Bactrocera</taxon>
        <taxon>Bactrocera</taxon>
    </lineage>
</organism>
<accession>A0ABM3IYZ5</accession>
<dbReference type="RefSeq" id="XP_049302209.1">
    <property type="nucleotide sequence ID" value="XM_049446252.1"/>
</dbReference>
<evidence type="ECO:0000313" key="2">
    <source>
        <dbReference type="RefSeq" id="XP_049302209.1"/>
    </source>
</evidence>
<reference evidence="1" key="1">
    <citation type="submission" date="2025-05" db="UniProtKB">
        <authorList>
            <consortium name="RefSeq"/>
        </authorList>
    </citation>
    <scope>NUCLEOTIDE SEQUENCE [LARGE SCALE GENOMIC DNA]</scope>
</reference>
<proteinExistence type="predicted"/>
<reference evidence="2" key="2">
    <citation type="submission" date="2025-08" db="UniProtKB">
        <authorList>
            <consortium name="RefSeq"/>
        </authorList>
    </citation>
    <scope>IDENTIFICATION</scope>
    <source>
        <tissue evidence="2">Adult</tissue>
    </source>
</reference>
<evidence type="ECO:0000313" key="1">
    <source>
        <dbReference type="Proteomes" id="UP001652620"/>
    </source>
</evidence>
<keyword evidence="1" id="KW-1185">Reference proteome</keyword>
<dbReference type="GeneID" id="125775603"/>
<dbReference type="Proteomes" id="UP001652620">
    <property type="component" value="Chromosome 1"/>
</dbReference>
<sequence>MNEIKMNFYAAIFLFLNQMDSPVLFDDTYLEECPTTSSTPVKEQLTFKRKTFNVSGCYNTEASFSKQQVNNLPVDENDVFNMFFKLQTQRHLYTDEFLTLCNWDGRGDKQPQ</sequence>
<name>A0ABM3IYZ5_BACDO</name>
<protein>
    <submittedName>
        <fullName evidence="2">Uncharacterized protein LOC125775603</fullName>
    </submittedName>
</protein>
<gene>
    <name evidence="2" type="primary">LOC125775603</name>
</gene>